<sequence length="578" mass="62927">MDTIVKTSSSDVHSVSDPFLYNNLLTEDVPKLSIRRSNSMPTMMDWCYITTSLTHKQGLASPHRKKKSIEPLGSVSCHERMVSQEQQQEQQQEQEQEQEQQQQQQQHNLKQNQKQPRRKMPTPPSSTSTSMTEPESPFFGGLSRNIPRASNAQNDDDDDDRGSDRGVDVTRSSISDSPTATATIVSQPIYAASTLGSSTIPSASSSTSIRTRLLSDLQQAGSSSQTTIRRSQSRRTTTTTPSMRTDPGKQLRGLLFDLEQAGPYHPPTVPPNLPPAAGNTYPAYYEHMRNISKIAAIARGGSSSSSSLRQSSFGIRSSRSPGGESNSNNPNLPLSSSFLRNYDSNTTAGEGATAPPLPSPSSNSRNTMSSAPYSPNISNTDPASSIVRLVSDRDVLYRTSATLSRSMNEIPSINRAKRTYSNVGVVVGEKREDELQQLATIDDSTLIDVRRNKIRTRNMMLNNNGPMIKTKSASESTISPKESEKQHGGDQSNHNWAGIKQEEDNSTTTGREGGPASVPSTSASFPSTAAAAETYSVDSDHDLVVTAVSTDDDNDGDNDNYSSKKNKERKSVLTGRKK</sequence>
<feature type="region of interest" description="Disordered" evidence="1">
    <location>
        <begin position="301"/>
        <end position="382"/>
    </location>
</feature>
<name>A0A1E7FZX4_9STRA</name>
<protein>
    <submittedName>
        <fullName evidence="2">Uncharacterized protein</fullName>
    </submittedName>
</protein>
<feature type="compositionally biased region" description="Low complexity" evidence="1">
    <location>
        <begin position="125"/>
        <end position="137"/>
    </location>
</feature>
<organism evidence="2 3">
    <name type="scientific">Fragilariopsis cylindrus CCMP1102</name>
    <dbReference type="NCBI Taxonomy" id="635003"/>
    <lineage>
        <taxon>Eukaryota</taxon>
        <taxon>Sar</taxon>
        <taxon>Stramenopiles</taxon>
        <taxon>Ochrophyta</taxon>
        <taxon>Bacillariophyta</taxon>
        <taxon>Bacillariophyceae</taxon>
        <taxon>Bacillariophycidae</taxon>
        <taxon>Bacillariales</taxon>
        <taxon>Bacillariaceae</taxon>
        <taxon>Fragilariopsis</taxon>
    </lineage>
</organism>
<dbReference type="EMBL" id="KV784353">
    <property type="protein sequence ID" value="OEU23373.1"/>
    <property type="molecule type" value="Genomic_DNA"/>
</dbReference>
<feature type="compositionally biased region" description="Polar residues" evidence="1">
    <location>
        <begin position="371"/>
        <end position="382"/>
    </location>
</feature>
<feature type="compositionally biased region" description="Polar residues" evidence="1">
    <location>
        <begin position="170"/>
        <end position="180"/>
    </location>
</feature>
<proteinExistence type="predicted"/>
<feature type="compositionally biased region" description="Low complexity" evidence="1">
    <location>
        <begin position="217"/>
        <end position="245"/>
    </location>
</feature>
<dbReference type="InParanoid" id="A0A1E7FZX4"/>
<feature type="compositionally biased region" description="Low complexity" evidence="1">
    <location>
        <begin position="360"/>
        <end position="370"/>
    </location>
</feature>
<reference evidence="2 3" key="1">
    <citation type="submission" date="2016-09" db="EMBL/GenBank/DDBJ databases">
        <title>Extensive genetic diversity and differential bi-allelic expression allows diatom success in the polar Southern Ocean.</title>
        <authorList>
            <consortium name="DOE Joint Genome Institute"/>
            <person name="Mock T."/>
            <person name="Otillar R.P."/>
            <person name="Strauss J."/>
            <person name="Dupont C."/>
            <person name="Frickenhaus S."/>
            <person name="Maumus F."/>
            <person name="Mcmullan M."/>
            <person name="Sanges R."/>
            <person name="Schmutz J."/>
            <person name="Toseland A."/>
            <person name="Valas R."/>
            <person name="Veluchamy A."/>
            <person name="Ward B.J."/>
            <person name="Allen A."/>
            <person name="Barry K."/>
            <person name="Falciatore A."/>
            <person name="Ferrante M."/>
            <person name="Fortunato A.E."/>
            <person name="Gloeckner G."/>
            <person name="Gruber A."/>
            <person name="Hipkin R."/>
            <person name="Janech M."/>
            <person name="Kroth P."/>
            <person name="Leese F."/>
            <person name="Lindquist E."/>
            <person name="Lyon B.R."/>
            <person name="Martin J."/>
            <person name="Mayer C."/>
            <person name="Parker M."/>
            <person name="Quesneville H."/>
            <person name="Raymond J."/>
            <person name="Uhlig C."/>
            <person name="Valentin K.U."/>
            <person name="Worden A.Z."/>
            <person name="Armbrust E.V."/>
            <person name="Bowler C."/>
            <person name="Green B."/>
            <person name="Moulton V."/>
            <person name="Van Oosterhout C."/>
            <person name="Grigoriev I."/>
        </authorList>
    </citation>
    <scope>NUCLEOTIDE SEQUENCE [LARGE SCALE GENOMIC DNA]</scope>
    <source>
        <strain evidence="2 3">CCMP1102</strain>
    </source>
</reference>
<accession>A0A1E7FZX4</accession>
<feature type="region of interest" description="Disordered" evidence="1">
    <location>
        <begin position="217"/>
        <end position="250"/>
    </location>
</feature>
<dbReference type="AlphaFoldDB" id="A0A1E7FZX4"/>
<dbReference type="KEGG" id="fcy:FRACYDRAFT_233546"/>
<evidence type="ECO:0000313" key="2">
    <source>
        <dbReference type="EMBL" id="OEU23373.1"/>
    </source>
</evidence>
<dbReference type="Proteomes" id="UP000095751">
    <property type="component" value="Unassembled WGS sequence"/>
</dbReference>
<keyword evidence="3" id="KW-1185">Reference proteome</keyword>
<feature type="compositionally biased region" description="Low complexity" evidence="1">
    <location>
        <begin position="515"/>
        <end position="534"/>
    </location>
</feature>
<feature type="compositionally biased region" description="Polar residues" evidence="1">
    <location>
        <begin position="459"/>
        <end position="480"/>
    </location>
</feature>
<feature type="region of interest" description="Disordered" evidence="1">
    <location>
        <begin position="458"/>
        <end position="578"/>
    </location>
</feature>
<gene>
    <name evidence="2" type="ORF">FRACYDRAFT_233546</name>
</gene>
<evidence type="ECO:0000256" key="1">
    <source>
        <dbReference type="SAM" id="MobiDB-lite"/>
    </source>
</evidence>
<feature type="compositionally biased region" description="Low complexity" evidence="1">
    <location>
        <begin position="301"/>
        <end position="341"/>
    </location>
</feature>
<evidence type="ECO:0000313" key="3">
    <source>
        <dbReference type="Proteomes" id="UP000095751"/>
    </source>
</evidence>
<feature type="region of interest" description="Disordered" evidence="1">
    <location>
        <begin position="79"/>
        <end position="180"/>
    </location>
</feature>